<gene>
    <name evidence="1" type="ORF">STRAU_6257</name>
</gene>
<dbReference type="Proteomes" id="UP000014629">
    <property type="component" value="Unassembled WGS sequence"/>
</dbReference>
<name>S3ZAH4_9ACTN</name>
<accession>S3ZAH4</accession>
<keyword evidence="2" id="KW-1185">Reference proteome</keyword>
<evidence type="ECO:0000313" key="2">
    <source>
        <dbReference type="Proteomes" id="UP000014629"/>
    </source>
</evidence>
<evidence type="ECO:0000313" key="1">
    <source>
        <dbReference type="EMBL" id="EPH40721.1"/>
    </source>
</evidence>
<dbReference type="PATRIC" id="fig|1286094.4.peg.6183"/>
<protein>
    <submittedName>
        <fullName evidence="1">Uncharacterized protein</fullName>
    </submittedName>
</protein>
<organism evidence="1 2">
    <name type="scientific">Streptomyces aurantiacus JA 4570</name>
    <dbReference type="NCBI Taxonomy" id="1286094"/>
    <lineage>
        <taxon>Bacteria</taxon>
        <taxon>Bacillati</taxon>
        <taxon>Actinomycetota</taxon>
        <taxon>Actinomycetes</taxon>
        <taxon>Kitasatosporales</taxon>
        <taxon>Streptomycetaceae</taxon>
        <taxon>Streptomyces</taxon>
        <taxon>Streptomyces aurantiacus group</taxon>
    </lineage>
</organism>
<reference evidence="1 2" key="1">
    <citation type="submission" date="2013-02" db="EMBL/GenBank/DDBJ databases">
        <title>Draft Genome Sequence of Streptomyces aurantiacus, Which Produces Setomimycin.</title>
        <authorList>
            <person name="Gruening B.A."/>
            <person name="Praeg A."/>
            <person name="Erxleben A."/>
            <person name="Guenther S."/>
            <person name="Mueller M."/>
        </authorList>
    </citation>
    <scope>NUCLEOTIDE SEQUENCE [LARGE SCALE GENOMIC DNA]</scope>
    <source>
        <strain evidence="1 2">JA 4570</strain>
    </source>
</reference>
<sequence length="37" mass="3967">MAGTRLARALPVRDRVPRSGPEVPMVSILGPRLALGR</sequence>
<dbReference type="EMBL" id="AOPZ01000371">
    <property type="protein sequence ID" value="EPH40721.1"/>
    <property type="molecule type" value="Genomic_DNA"/>
</dbReference>
<comment type="caution">
    <text evidence="1">The sequence shown here is derived from an EMBL/GenBank/DDBJ whole genome shotgun (WGS) entry which is preliminary data.</text>
</comment>
<dbReference type="AlphaFoldDB" id="S3ZAH4"/>
<proteinExistence type="predicted"/>